<dbReference type="Proteomes" id="UP000051500">
    <property type="component" value="Unassembled WGS sequence"/>
</dbReference>
<dbReference type="Pfam" id="PF02517">
    <property type="entry name" value="Rce1-like"/>
    <property type="match status" value="1"/>
</dbReference>
<feature type="transmembrane region" description="Helical" evidence="2">
    <location>
        <begin position="140"/>
        <end position="163"/>
    </location>
</feature>
<evidence type="ECO:0000313" key="4">
    <source>
        <dbReference type="EMBL" id="KRN89558.1"/>
    </source>
</evidence>
<name>A0A0R2KP91_9LACO</name>
<dbReference type="STRING" id="1122146.IV53_GL001236"/>
<dbReference type="eggNOG" id="COG1266">
    <property type="taxonomic scope" value="Bacteria"/>
</dbReference>
<feature type="transmembrane region" description="Helical" evidence="2">
    <location>
        <begin position="237"/>
        <end position="258"/>
    </location>
</feature>
<protein>
    <submittedName>
        <fullName evidence="4">CAAX amino protease</fullName>
    </submittedName>
</protein>
<keyword evidence="5" id="KW-1185">Reference proteome</keyword>
<dbReference type="PATRIC" id="fig|1122146.4.peg.1273"/>
<dbReference type="OrthoDB" id="8607342at2"/>
<evidence type="ECO:0000313" key="5">
    <source>
        <dbReference type="Proteomes" id="UP000051500"/>
    </source>
</evidence>
<comment type="caution">
    <text evidence="4">The sequence shown here is derived from an EMBL/GenBank/DDBJ whole genome shotgun (WGS) entry which is preliminary data.</text>
</comment>
<reference evidence="4 5" key="1">
    <citation type="journal article" date="2015" name="Genome Announc.">
        <title>Expanding the biotechnology potential of lactobacilli through comparative genomics of 213 strains and associated genera.</title>
        <authorList>
            <person name="Sun Z."/>
            <person name="Harris H.M."/>
            <person name="McCann A."/>
            <person name="Guo C."/>
            <person name="Argimon S."/>
            <person name="Zhang W."/>
            <person name="Yang X."/>
            <person name="Jeffery I.B."/>
            <person name="Cooney J.C."/>
            <person name="Kagawa T.F."/>
            <person name="Liu W."/>
            <person name="Song Y."/>
            <person name="Salvetti E."/>
            <person name="Wrobel A."/>
            <person name="Rasinkangas P."/>
            <person name="Parkhill J."/>
            <person name="Rea M.C."/>
            <person name="O'Sullivan O."/>
            <person name="Ritari J."/>
            <person name="Douillard F.P."/>
            <person name="Paul Ross R."/>
            <person name="Yang R."/>
            <person name="Briner A.E."/>
            <person name="Felis G.E."/>
            <person name="de Vos W.M."/>
            <person name="Barrangou R."/>
            <person name="Klaenhammer T.R."/>
            <person name="Caufield P.W."/>
            <person name="Cui Y."/>
            <person name="Zhang H."/>
            <person name="O'Toole P.W."/>
        </authorList>
    </citation>
    <scope>NUCLEOTIDE SEQUENCE [LARGE SCALE GENOMIC DNA]</scope>
    <source>
        <strain evidence="4 5">DSM 22408</strain>
    </source>
</reference>
<dbReference type="InterPro" id="IPR003675">
    <property type="entry name" value="Rce1/LyrA-like_dom"/>
</dbReference>
<dbReference type="GO" id="GO:0004175">
    <property type="term" value="F:endopeptidase activity"/>
    <property type="evidence" value="ECO:0007669"/>
    <property type="project" value="UniProtKB-ARBA"/>
</dbReference>
<keyword evidence="2" id="KW-0812">Transmembrane</keyword>
<dbReference type="AlphaFoldDB" id="A0A0R2KP91"/>
<feature type="transmembrane region" description="Helical" evidence="2">
    <location>
        <begin position="281"/>
        <end position="302"/>
    </location>
</feature>
<dbReference type="GO" id="GO:0080120">
    <property type="term" value="P:CAAX-box protein maturation"/>
    <property type="evidence" value="ECO:0007669"/>
    <property type="project" value="UniProtKB-ARBA"/>
</dbReference>
<evidence type="ECO:0000256" key="2">
    <source>
        <dbReference type="SAM" id="Phobius"/>
    </source>
</evidence>
<organism evidence="4 5">
    <name type="scientific">Ligilactobacillus ceti DSM 22408</name>
    <dbReference type="NCBI Taxonomy" id="1122146"/>
    <lineage>
        <taxon>Bacteria</taxon>
        <taxon>Bacillati</taxon>
        <taxon>Bacillota</taxon>
        <taxon>Bacilli</taxon>
        <taxon>Lactobacillales</taxon>
        <taxon>Lactobacillaceae</taxon>
        <taxon>Ligilactobacillus</taxon>
    </lineage>
</organism>
<sequence>MKTVKDYELNPEKSYQKHINKIMWITVIYMFVFQGVTGLAMWGLRSLHLGNGSLDGLPYFISCFLGGLVIYSSSTPLQWKSYFKTGKQKMNIESFAKFALFTLAIQFFTGFYTMILNYVMQLFGISILGQVKSASAGDKTFTLMIYAIVIAPLLEELVFRGYVFRNLEKYNLKLAAVVSAFLFGIYHMNVVQIPFAFLMGLLLAYIAYNYGFKWAVLFHMFNNGVIGELVQLLNNNWIQFSLVVLQIFACFYAIRYFVVNYDKIKAWLHANRIPKGYLKKAFLNLPCIFIIVVSLVLTYMTLN</sequence>
<evidence type="ECO:0000259" key="3">
    <source>
        <dbReference type="Pfam" id="PF02517"/>
    </source>
</evidence>
<feature type="transmembrane region" description="Helical" evidence="2">
    <location>
        <begin position="56"/>
        <end position="77"/>
    </location>
</feature>
<feature type="transmembrane region" description="Helical" evidence="2">
    <location>
        <begin position="175"/>
        <end position="208"/>
    </location>
</feature>
<keyword evidence="4" id="KW-0378">Hydrolase</keyword>
<dbReference type="RefSeq" id="WP_027106639.1">
    <property type="nucleotide sequence ID" value="NZ_AUHP01000015.1"/>
</dbReference>
<gene>
    <name evidence="4" type="ORF">IV53_GL001236</name>
</gene>
<evidence type="ECO:0000256" key="1">
    <source>
        <dbReference type="ARBA" id="ARBA00009067"/>
    </source>
</evidence>
<dbReference type="InterPro" id="IPR052710">
    <property type="entry name" value="CAAX_protease"/>
</dbReference>
<dbReference type="PANTHER" id="PTHR36435:SF1">
    <property type="entry name" value="CAAX AMINO TERMINAL PROTEASE FAMILY PROTEIN"/>
    <property type="match status" value="1"/>
</dbReference>
<keyword evidence="2" id="KW-1133">Transmembrane helix</keyword>
<accession>A0A0R2KP91</accession>
<proteinExistence type="inferred from homology"/>
<feature type="domain" description="CAAX prenyl protease 2/Lysostaphin resistance protein A-like" evidence="3">
    <location>
        <begin position="141"/>
        <end position="224"/>
    </location>
</feature>
<feature type="transmembrane region" description="Helical" evidence="2">
    <location>
        <begin position="98"/>
        <end position="120"/>
    </location>
</feature>
<keyword evidence="4" id="KW-0645">Protease</keyword>
<keyword evidence="2" id="KW-0472">Membrane</keyword>
<dbReference type="EMBL" id="JQBZ01000011">
    <property type="protein sequence ID" value="KRN89558.1"/>
    <property type="molecule type" value="Genomic_DNA"/>
</dbReference>
<dbReference type="PANTHER" id="PTHR36435">
    <property type="entry name" value="SLR1288 PROTEIN"/>
    <property type="match status" value="1"/>
</dbReference>
<dbReference type="GO" id="GO:0006508">
    <property type="term" value="P:proteolysis"/>
    <property type="evidence" value="ECO:0007669"/>
    <property type="project" value="UniProtKB-KW"/>
</dbReference>
<feature type="transmembrane region" description="Helical" evidence="2">
    <location>
        <begin position="21"/>
        <end position="44"/>
    </location>
</feature>
<comment type="similarity">
    <text evidence="1">Belongs to the UPF0177 family.</text>
</comment>